<dbReference type="EMBL" id="JYIJ01000011">
    <property type="protein sequence ID" value="KWX05457.1"/>
    <property type="molecule type" value="Genomic_DNA"/>
</dbReference>
<dbReference type="AntiFam" id="ANF00120">
    <property type="entry name" value="Shadow ORF (opposite pinE)"/>
</dbReference>
<evidence type="ECO:0000256" key="1">
    <source>
        <dbReference type="SAM" id="MobiDB-lite"/>
    </source>
</evidence>
<evidence type="ECO:0000313" key="3">
    <source>
        <dbReference type="EMBL" id="KWX08166.1"/>
    </source>
</evidence>
<evidence type="ECO:0000313" key="2">
    <source>
        <dbReference type="EMBL" id="KWX05457.1"/>
    </source>
</evidence>
<reference evidence="4" key="1">
    <citation type="submission" date="2015-02" db="EMBL/GenBank/DDBJ databases">
        <title>Physiological reanalysis, assessment of diazotrophy, and genome sequences of multiple isolates of Streptomyces thermoautotrophicus.</title>
        <authorList>
            <person name="MacKellar D.C."/>
            <person name="Lieber L."/>
            <person name="Norman J."/>
            <person name="Bolger A."/>
            <person name="Tobin C."/>
            <person name="Murray J.W."/>
            <person name="Friesen M."/>
            <person name="Prell J."/>
        </authorList>
    </citation>
    <scope>NUCLEOTIDE SEQUENCE [LARGE SCALE GENOMIC DNA]</scope>
    <source>
        <strain evidence="4">UBT1</strain>
    </source>
</reference>
<accession>A0A132NDV5</accession>
<protein>
    <submittedName>
        <fullName evidence="3">Uncharacterized protein</fullName>
    </submittedName>
</protein>
<evidence type="ECO:0000313" key="5">
    <source>
        <dbReference type="Proteomes" id="UP000070659"/>
    </source>
</evidence>
<organism evidence="3 4">
    <name type="scientific">Carbonactinospora thermoautotrophica</name>
    <dbReference type="NCBI Taxonomy" id="1469144"/>
    <lineage>
        <taxon>Bacteria</taxon>
        <taxon>Bacillati</taxon>
        <taxon>Actinomycetota</taxon>
        <taxon>Actinomycetes</taxon>
        <taxon>Kitasatosporales</taxon>
        <taxon>Carbonactinosporaceae</taxon>
        <taxon>Carbonactinospora</taxon>
    </lineage>
</organism>
<dbReference type="EMBL" id="JYIK01001005">
    <property type="protein sequence ID" value="KWX08166.1"/>
    <property type="molecule type" value="Genomic_DNA"/>
</dbReference>
<gene>
    <name evidence="2" type="ORF">TH66_01775</name>
    <name evidence="3" type="ORF">TR74_16175</name>
</gene>
<dbReference type="Proteomes" id="UP000070659">
    <property type="component" value="Unassembled WGS sequence"/>
</dbReference>
<evidence type="ECO:0000313" key="4">
    <source>
        <dbReference type="Proteomes" id="UP000070598"/>
    </source>
</evidence>
<feature type="region of interest" description="Disordered" evidence="1">
    <location>
        <begin position="41"/>
        <end position="62"/>
    </location>
</feature>
<dbReference type="Proteomes" id="UP000070598">
    <property type="component" value="Unassembled WGS sequence"/>
</dbReference>
<feature type="region of interest" description="Disordered" evidence="1">
    <location>
        <begin position="79"/>
        <end position="100"/>
    </location>
</feature>
<proteinExistence type="predicted"/>
<reference evidence="3 5" key="2">
    <citation type="submission" date="2015-02" db="EMBL/GenBank/DDBJ databases">
        <title>Physiological reanalysis, assessment of diazotrophy, and genome sequences of multiple isolates of Streptomyces thermoautotrophicus.</title>
        <authorList>
            <person name="MacKellar D.C."/>
            <person name="Lieber L."/>
            <person name="Norman J."/>
            <person name="Bolger A."/>
            <person name="Tobin C."/>
            <person name="Murray J.W."/>
            <person name="Prell J."/>
        </authorList>
    </citation>
    <scope>NUCLEOTIDE SEQUENCE [LARGE SCALE GENOMIC DNA]</scope>
    <source>
        <strain evidence="3 5">UBT1</strain>
    </source>
</reference>
<dbReference type="AlphaFoldDB" id="A0A132NDV5"/>
<name>A0A132NDV5_9ACTN</name>
<comment type="caution">
    <text evidence="3">The sequence shown here is derived from an EMBL/GenBank/DDBJ whole genome shotgun (WGS) entry which is preliminary data.</text>
</comment>
<sequence length="225" mass="21855">MGEQCAGVADLFVGQRRGPAEALAAGAGGDQAFVGGLDDEFADELGQGGEDVEDQPAAGGGGVQGLVQALEADAAAEQVRDQGDQVGQGAGEPVPAGDDEGVAGAQVVQAGRQFGPVGAFARELVGEHPDASGLGEGVDLAVQVLAGGGDPGVADERAGEDGRFGGELIRQAEGCVGAGVGGGGHARKRTGNGLVRVVGHPCSQHVFPTLGSGRSGVAARIAAGC</sequence>